<feature type="compositionally biased region" description="Low complexity" evidence="1">
    <location>
        <begin position="43"/>
        <end position="53"/>
    </location>
</feature>
<dbReference type="Proteomes" id="UP000044841">
    <property type="component" value="Unassembled WGS sequence"/>
</dbReference>
<gene>
    <name evidence="2" type="ORF">RSOLAG22IIIB_02799</name>
</gene>
<feature type="compositionally biased region" description="Low complexity" evidence="1">
    <location>
        <begin position="17"/>
        <end position="35"/>
    </location>
</feature>
<organism evidence="2 3">
    <name type="scientific">Rhizoctonia solani</name>
    <dbReference type="NCBI Taxonomy" id="456999"/>
    <lineage>
        <taxon>Eukaryota</taxon>
        <taxon>Fungi</taxon>
        <taxon>Dikarya</taxon>
        <taxon>Basidiomycota</taxon>
        <taxon>Agaricomycotina</taxon>
        <taxon>Agaricomycetes</taxon>
        <taxon>Cantharellales</taxon>
        <taxon>Ceratobasidiaceae</taxon>
        <taxon>Rhizoctonia</taxon>
    </lineage>
</organism>
<dbReference type="Pfam" id="PF15496">
    <property type="entry name" value="DUF4646"/>
    <property type="match status" value="1"/>
</dbReference>
<dbReference type="InterPro" id="IPR028018">
    <property type="entry name" value="DUF4646"/>
</dbReference>
<reference evidence="2 3" key="1">
    <citation type="submission" date="2015-07" db="EMBL/GenBank/DDBJ databases">
        <authorList>
            <person name="Noorani M."/>
        </authorList>
    </citation>
    <scope>NUCLEOTIDE SEQUENCE [LARGE SCALE GENOMIC DNA]</scope>
    <source>
        <strain evidence="2">BBA 69670</strain>
    </source>
</reference>
<sequence length="305" mass="33112">MIIDPITSRDMKGRAITDVSSAASISSSPITRSVDQQCFPAESSGSSSSWTSGELVSPIQNSASGQNGPGEEPNDPPPAYETIVAPFTPTPGTTGRVLKRSAHRSSCDSSQQSGDSRDHIVSESWETAQTSSSMRPVPETSELTYEKLSRPFVIQAKTSKHNLPDLFSSVGTPALPKHDVREADWDSLLQDLVVCSRYSAGQRFVASVLPATKCLGPPGCFANFAIEQGMRKSKLTKSLALLDTWNESFFRPRKLEVILCKGDRCKSGRRTGFLAPDRTNVVPRHGQNMAPEPADKNYRLVVISI</sequence>
<dbReference type="EMBL" id="CYGV01001955">
    <property type="protein sequence ID" value="CUA78181.1"/>
    <property type="molecule type" value="Genomic_DNA"/>
</dbReference>
<accession>A0A0K6GIA8</accession>
<evidence type="ECO:0000313" key="3">
    <source>
        <dbReference type="Proteomes" id="UP000044841"/>
    </source>
</evidence>
<evidence type="ECO:0000256" key="1">
    <source>
        <dbReference type="SAM" id="MobiDB-lite"/>
    </source>
</evidence>
<feature type="compositionally biased region" description="Polar residues" evidence="1">
    <location>
        <begin position="124"/>
        <end position="134"/>
    </location>
</feature>
<dbReference type="AlphaFoldDB" id="A0A0K6GIA8"/>
<name>A0A0K6GIA8_9AGAM</name>
<evidence type="ECO:0000313" key="2">
    <source>
        <dbReference type="EMBL" id="CUA78181.1"/>
    </source>
</evidence>
<feature type="region of interest" description="Disordered" evidence="1">
    <location>
        <begin position="1"/>
        <end position="138"/>
    </location>
</feature>
<protein>
    <submittedName>
        <fullName evidence="2">Uncharacterized protein</fullName>
    </submittedName>
</protein>
<keyword evidence="3" id="KW-1185">Reference proteome</keyword>
<proteinExistence type="predicted"/>